<accession>A0A934WX32</accession>
<dbReference type="AlphaFoldDB" id="A0A934WX32"/>
<name>A0A934WX32_9BACT</name>
<reference evidence="2" key="1">
    <citation type="submission" date="2021-01" db="EMBL/GenBank/DDBJ databases">
        <title>Marivirga aurantiaca sp. nov., isolated from intertidal surface sediments.</title>
        <authorList>
            <person name="Zhang M."/>
        </authorList>
    </citation>
    <scope>NUCLEOTIDE SEQUENCE</scope>
    <source>
        <strain evidence="2">S37H4</strain>
    </source>
</reference>
<dbReference type="PROSITE" id="PS51257">
    <property type="entry name" value="PROKAR_LIPOPROTEIN"/>
    <property type="match status" value="1"/>
</dbReference>
<dbReference type="RefSeq" id="WP_201430375.1">
    <property type="nucleotide sequence ID" value="NZ_JAEQBW010000002.1"/>
</dbReference>
<feature type="chain" id="PRO_5038058008" evidence="1">
    <location>
        <begin position="22"/>
        <end position="323"/>
    </location>
</feature>
<evidence type="ECO:0000313" key="3">
    <source>
        <dbReference type="Proteomes" id="UP000611723"/>
    </source>
</evidence>
<keyword evidence="3" id="KW-1185">Reference proteome</keyword>
<comment type="caution">
    <text evidence="2">The sequence shown here is derived from an EMBL/GenBank/DDBJ whole genome shotgun (WGS) entry which is preliminary data.</text>
</comment>
<gene>
    <name evidence="2" type="ORF">JKA74_06620</name>
</gene>
<keyword evidence="1" id="KW-0732">Signal</keyword>
<sequence length="323" mass="36935">MNLKLSHLLSIVLLNMLIFTACDEKDPEPKAEVEEQEKNGLILGTVSGQLKNGDPFNEVIELEYGDKTGFETVDLIKSLRISSQSNIADHKNSSYISLELDVFNNIDGKELVELTGFYYRKEQELPENKLLTVNSYYTPQISEFLLPISPENNTYGFLNHGRSNTSRTDEDSGIQYEIYSLSNGAKVELERPTTNYNSELGYHFGSFYKLYNVDGSINPNDESFHKLQIRPNSEHYWQNEFWEEIGETTKELFEIIIVPADEYEITNYEYDEANSTVNFDIFIKINGGRINFNGGSNNSTGNDLTFNLNVTSEVYSEIVYKDN</sequence>
<dbReference type="EMBL" id="JAEQBW010000002">
    <property type="protein sequence ID" value="MBK6264704.1"/>
    <property type="molecule type" value="Genomic_DNA"/>
</dbReference>
<evidence type="ECO:0000313" key="2">
    <source>
        <dbReference type="EMBL" id="MBK6264704.1"/>
    </source>
</evidence>
<dbReference type="Proteomes" id="UP000611723">
    <property type="component" value="Unassembled WGS sequence"/>
</dbReference>
<feature type="signal peptide" evidence="1">
    <location>
        <begin position="1"/>
        <end position="21"/>
    </location>
</feature>
<proteinExistence type="predicted"/>
<organism evidence="2 3">
    <name type="scientific">Marivirga aurantiaca</name>
    <dbReference type="NCBI Taxonomy" id="2802615"/>
    <lineage>
        <taxon>Bacteria</taxon>
        <taxon>Pseudomonadati</taxon>
        <taxon>Bacteroidota</taxon>
        <taxon>Cytophagia</taxon>
        <taxon>Cytophagales</taxon>
        <taxon>Marivirgaceae</taxon>
        <taxon>Marivirga</taxon>
    </lineage>
</organism>
<evidence type="ECO:0000256" key="1">
    <source>
        <dbReference type="SAM" id="SignalP"/>
    </source>
</evidence>
<protein>
    <submittedName>
        <fullName evidence="2">Uncharacterized protein</fullName>
    </submittedName>
</protein>